<evidence type="ECO:0000313" key="3">
    <source>
        <dbReference type="Proteomes" id="UP001066276"/>
    </source>
</evidence>
<keyword evidence="3" id="KW-1185">Reference proteome</keyword>
<protein>
    <submittedName>
        <fullName evidence="2">Uncharacterized protein</fullName>
    </submittedName>
</protein>
<dbReference type="Proteomes" id="UP001066276">
    <property type="component" value="Chromosome 3_1"/>
</dbReference>
<sequence length="91" mass="9770">MTWTTSGAPGHDAADWETRRQQNAEDGHALGERGLTRASNVSATIPGESEEISQGRRLRGRPEAAMRPGLRGLRQGRSCVLASGEAQRESA</sequence>
<feature type="region of interest" description="Disordered" evidence="1">
    <location>
        <begin position="1"/>
        <end position="91"/>
    </location>
</feature>
<gene>
    <name evidence="2" type="ORF">NDU88_005382</name>
</gene>
<organism evidence="2 3">
    <name type="scientific">Pleurodeles waltl</name>
    <name type="common">Iberian ribbed newt</name>
    <dbReference type="NCBI Taxonomy" id="8319"/>
    <lineage>
        <taxon>Eukaryota</taxon>
        <taxon>Metazoa</taxon>
        <taxon>Chordata</taxon>
        <taxon>Craniata</taxon>
        <taxon>Vertebrata</taxon>
        <taxon>Euteleostomi</taxon>
        <taxon>Amphibia</taxon>
        <taxon>Batrachia</taxon>
        <taxon>Caudata</taxon>
        <taxon>Salamandroidea</taxon>
        <taxon>Salamandridae</taxon>
        <taxon>Pleurodelinae</taxon>
        <taxon>Pleurodeles</taxon>
    </lineage>
</organism>
<evidence type="ECO:0000313" key="2">
    <source>
        <dbReference type="EMBL" id="KAJ1188623.1"/>
    </source>
</evidence>
<proteinExistence type="predicted"/>
<accession>A0AAV7UIJ6</accession>
<name>A0AAV7UIJ6_PLEWA</name>
<dbReference type="EMBL" id="JANPWB010000005">
    <property type="protein sequence ID" value="KAJ1188623.1"/>
    <property type="molecule type" value="Genomic_DNA"/>
</dbReference>
<dbReference type="AlphaFoldDB" id="A0AAV7UIJ6"/>
<reference evidence="2" key="1">
    <citation type="journal article" date="2022" name="bioRxiv">
        <title>Sequencing and chromosome-scale assembly of the giantPleurodeles waltlgenome.</title>
        <authorList>
            <person name="Brown T."/>
            <person name="Elewa A."/>
            <person name="Iarovenko S."/>
            <person name="Subramanian E."/>
            <person name="Araus A.J."/>
            <person name="Petzold A."/>
            <person name="Susuki M."/>
            <person name="Suzuki K.-i.T."/>
            <person name="Hayashi T."/>
            <person name="Toyoda A."/>
            <person name="Oliveira C."/>
            <person name="Osipova E."/>
            <person name="Leigh N.D."/>
            <person name="Simon A."/>
            <person name="Yun M.H."/>
        </authorList>
    </citation>
    <scope>NUCLEOTIDE SEQUENCE</scope>
    <source>
        <strain evidence="2">20211129_DDA</strain>
        <tissue evidence="2">Liver</tissue>
    </source>
</reference>
<comment type="caution">
    <text evidence="2">The sequence shown here is derived from an EMBL/GenBank/DDBJ whole genome shotgun (WGS) entry which is preliminary data.</text>
</comment>
<evidence type="ECO:0000256" key="1">
    <source>
        <dbReference type="SAM" id="MobiDB-lite"/>
    </source>
</evidence>
<feature type="compositionally biased region" description="Basic and acidic residues" evidence="1">
    <location>
        <begin position="12"/>
        <end position="35"/>
    </location>
</feature>